<keyword evidence="3" id="KW-1185">Reference proteome</keyword>
<comment type="caution">
    <text evidence="2">The sequence shown here is derived from an EMBL/GenBank/DDBJ whole genome shotgun (WGS) entry which is preliminary data.</text>
</comment>
<accession>A0A8J3ZQ35</accession>
<organism evidence="2 3">
    <name type="scientific">Virgisporangium ochraceum</name>
    <dbReference type="NCBI Taxonomy" id="65505"/>
    <lineage>
        <taxon>Bacteria</taxon>
        <taxon>Bacillati</taxon>
        <taxon>Actinomycetota</taxon>
        <taxon>Actinomycetes</taxon>
        <taxon>Micromonosporales</taxon>
        <taxon>Micromonosporaceae</taxon>
        <taxon>Virgisporangium</taxon>
    </lineage>
</organism>
<dbReference type="RefSeq" id="WP_203925502.1">
    <property type="nucleotide sequence ID" value="NZ_BOPH01000005.1"/>
</dbReference>
<proteinExistence type="predicted"/>
<evidence type="ECO:0000313" key="3">
    <source>
        <dbReference type="Proteomes" id="UP000635606"/>
    </source>
</evidence>
<reference evidence="2" key="1">
    <citation type="submission" date="2021-01" db="EMBL/GenBank/DDBJ databases">
        <title>Whole genome shotgun sequence of Virgisporangium ochraceum NBRC 16418.</title>
        <authorList>
            <person name="Komaki H."/>
            <person name="Tamura T."/>
        </authorList>
    </citation>
    <scope>NUCLEOTIDE SEQUENCE</scope>
    <source>
        <strain evidence="2">NBRC 16418</strain>
    </source>
</reference>
<feature type="domain" description="YokE-like PH" evidence="1">
    <location>
        <begin position="15"/>
        <end position="104"/>
    </location>
</feature>
<name>A0A8J3ZQ35_9ACTN</name>
<evidence type="ECO:0000313" key="2">
    <source>
        <dbReference type="EMBL" id="GIJ65496.1"/>
    </source>
</evidence>
<protein>
    <recommendedName>
        <fullName evidence="1">YokE-like PH domain-containing protein</fullName>
    </recommendedName>
</protein>
<dbReference type="Proteomes" id="UP000635606">
    <property type="component" value="Unassembled WGS sequence"/>
</dbReference>
<dbReference type="InterPro" id="IPR039519">
    <property type="entry name" value="YokE-like_PH"/>
</dbReference>
<dbReference type="EMBL" id="BOPH01000005">
    <property type="protein sequence ID" value="GIJ65496.1"/>
    <property type="molecule type" value="Genomic_DNA"/>
</dbReference>
<sequence length="125" mass="13795">MTRGKKLFEGVGQHLEDGETIQHVVDGTYDVDTMGRDAARHGLVVATDRRLLLFALTAYGKHEVESFRYPSITSFEESRGMMGGSVSFATADARATIRLIPPGSAFVRFCRWMRSQVEPAASGVR</sequence>
<gene>
    <name evidence="2" type="ORF">Voc01_004130</name>
</gene>
<dbReference type="Pfam" id="PF14470">
    <property type="entry name" value="bPH_3"/>
    <property type="match status" value="1"/>
</dbReference>
<dbReference type="AlphaFoldDB" id="A0A8J3ZQ35"/>
<evidence type="ECO:0000259" key="1">
    <source>
        <dbReference type="Pfam" id="PF14470"/>
    </source>
</evidence>